<dbReference type="SUPFAM" id="SSF51445">
    <property type="entry name" value="(Trans)glycosidases"/>
    <property type="match status" value="1"/>
</dbReference>
<sequence length="1187" mass="139845">MSNLKFEFHIAKEVRKKYELSDELFSLNGNVIFANFVAVRNFVKKINDKRNVEDHVSAGLINAFGLIDEIYHFIFRIYETQINPGVFERAFYKLNKELGDDKVKKLLFEFCSVYPPLNVYKGKEEIYDYLNSFTDERANTLITLEELILLYFANFNPSNTKIKELFDENYLGQKLIYQNAIQLLEEFFKNEKKVSPLNQDIFTLLKLPIINNPNDIEAQLDFIKEKFGILISDKFIKRILSSKDLFKEEFVIQHTGFGGAPTVTPDYKGKSNLDFLTLGKSGYKYAQDSWKDFVEPENFTQDIDWMPNVVLLAKNTYVWLDQLSKKYKREIKRLDQVPDEELDLIARWNFNGLWLIGIWERSSASKKIKHLMGNIDAVSSAYSLYDYIIAHDLGGEEAYNNLNHRCKIRGIRLASDMVPNHTGIFSDWIINHPNYFIQTSQSPFPNYSFHGPNLSDNDSVQIRIEDGYWRRTDAAVVFQRIDNKTGEVKYIYHGNDGTNMPWNDTAQLNLLEKEVREAVIQKILDVAKKFSIIRFDAAMTLTKKHFSRLWYPEPGRGGDIPSRADFSMTKDEFDQKFPIEFWREVVDRINNEMPETLLLAEAFWLLEGYFVRSLGMHRVYNSAFMHMLMKEENNKYKKLITETLEFEPEILKRYVNFMSNPDEETAIKQFGSDDKYFGVCTLMVTLPGLPMFAHGQIEGYHEKYGMEYQRAYYNETPNQWLIERHEREIFPLIKKRYLFSHVSNFWFYDFINDYGNIDENVFAFTNSEKGERAIVFYNNKYQSVSGKIFHSTPKLISVNDKKELQTKTLGEALRIKPTLQHYYIYREHISNLEYLKSGSELTFEGFYVELGAFKYKVFLDFHEVYDAEGDYEKLEMELKGKGVPSIKYALAEMKLKPIHNAFENIFDETAVQEFINEVVLSEEKISIDCCQLLTKKYNKLINIIIKHYALSMNGKNNVVEFSDLIKKVKVRASLINKYLSFKPDSIHRNNFQPFILSTDTDYKENSILLLQYLVISTLKKLFVDEEEINGNNFIEKMMLNIPVRKMISRLGKGDYEVDRSILLLNIILHYEEQYTHLFNDDKRNSKKDVETKFEKENNSLIQHLFEEEAIKLFLGVNQYEGVTFYHKESFDELLSWIFSINLLNSKYDEKEFIEKMNEELKRYIELERYSKESNYVFDKFLEKIINS</sequence>
<proteinExistence type="predicted"/>
<dbReference type="SMART" id="SM00642">
    <property type="entry name" value="Aamy"/>
    <property type="match status" value="1"/>
</dbReference>
<dbReference type="GO" id="GO:0016787">
    <property type="term" value="F:hydrolase activity"/>
    <property type="evidence" value="ECO:0007669"/>
    <property type="project" value="UniProtKB-KW"/>
</dbReference>
<reference evidence="2" key="1">
    <citation type="submission" date="2023-03" db="EMBL/GenBank/DDBJ databases">
        <title>Stygiobacter electus gen. nov., sp. nov., facultatively anaerobic thermotolerant bacterium of the class Ignavibacteria from a well of Yessentuki mineral water deposit.</title>
        <authorList>
            <person name="Podosokorskaya O.A."/>
            <person name="Elcheninov A.G."/>
            <person name="Petrova N.F."/>
            <person name="Zavarzina D.G."/>
            <person name="Kublanov I.V."/>
            <person name="Merkel A.Y."/>
        </authorList>
    </citation>
    <scope>NUCLEOTIDE SEQUENCE</scope>
    <source>
        <strain evidence="2">09-Me</strain>
    </source>
</reference>
<dbReference type="PANTHER" id="PTHR47786">
    <property type="entry name" value="ALPHA-1,4-GLUCAN:MALTOSE-1-PHOSPHATE MALTOSYLTRANSFERASE"/>
    <property type="match status" value="1"/>
</dbReference>
<evidence type="ECO:0000259" key="1">
    <source>
        <dbReference type="SMART" id="SM00642"/>
    </source>
</evidence>
<dbReference type="Gene3D" id="3.20.20.80">
    <property type="entry name" value="Glycosidases"/>
    <property type="match status" value="1"/>
</dbReference>
<dbReference type="PANTHER" id="PTHR47786:SF2">
    <property type="entry name" value="GLYCOSYL HYDROLASE FAMILY 13 CATALYTIC DOMAIN-CONTAINING PROTEIN"/>
    <property type="match status" value="1"/>
</dbReference>
<dbReference type="Proteomes" id="UP001221302">
    <property type="component" value="Unassembled WGS sequence"/>
</dbReference>
<dbReference type="RefSeq" id="WP_321535648.1">
    <property type="nucleotide sequence ID" value="NZ_JARGDL010000007.1"/>
</dbReference>
<comment type="caution">
    <text evidence="2">The sequence shown here is derived from an EMBL/GenBank/DDBJ whole genome shotgun (WGS) entry which is preliminary data.</text>
</comment>
<gene>
    <name evidence="2" type="ORF">P0M35_06950</name>
</gene>
<keyword evidence="3" id="KW-1185">Reference proteome</keyword>
<dbReference type="Pfam" id="PF00128">
    <property type="entry name" value="Alpha-amylase"/>
    <property type="match status" value="1"/>
</dbReference>
<feature type="domain" description="Glycosyl hydrolase family 13 catalytic" evidence="1">
    <location>
        <begin position="315"/>
        <end position="736"/>
    </location>
</feature>
<dbReference type="InterPro" id="IPR017853">
    <property type="entry name" value="GH"/>
</dbReference>
<keyword evidence="2" id="KW-0378">Hydrolase</keyword>
<protein>
    <submittedName>
        <fullName evidence="2">Alpha-amylase family glycosyl hydrolase</fullName>
    </submittedName>
</protein>
<dbReference type="EMBL" id="JARGDL010000007">
    <property type="protein sequence ID" value="MDF1611881.1"/>
    <property type="molecule type" value="Genomic_DNA"/>
</dbReference>
<name>A0AAE3TCW7_9BACT</name>
<dbReference type="InterPro" id="IPR006047">
    <property type="entry name" value="GH13_cat_dom"/>
</dbReference>
<organism evidence="2 3">
    <name type="scientific">Stygiobacter electus</name>
    <dbReference type="NCBI Taxonomy" id="3032292"/>
    <lineage>
        <taxon>Bacteria</taxon>
        <taxon>Pseudomonadati</taxon>
        <taxon>Ignavibacteriota</taxon>
        <taxon>Ignavibacteria</taxon>
        <taxon>Ignavibacteriales</taxon>
        <taxon>Melioribacteraceae</taxon>
        <taxon>Stygiobacter</taxon>
    </lineage>
</organism>
<dbReference type="AlphaFoldDB" id="A0AAE3TCW7"/>
<accession>A0AAE3TCW7</accession>
<evidence type="ECO:0000313" key="3">
    <source>
        <dbReference type="Proteomes" id="UP001221302"/>
    </source>
</evidence>
<evidence type="ECO:0000313" key="2">
    <source>
        <dbReference type="EMBL" id="MDF1611881.1"/>
    </source>
</evidence>
<dbReference type="GO" id="GO:0005975">
    <property type="term" value="P:carbohydrate metabolic process"/>
    <property type="evidence" value="ECO:0007669"/>
    <property type="project" value="InterPro"/>
</dbReference>